<dbReference type="InterPro" id="IPR011856">
    <property type="entry name" value="tRNA_endonuc-like_dom_sf"/>
</dbReference>
<dbReference type="KEGG" id="eff:skT53_02210"/>
<reference evidence="3 4" key="1">
    <citation type="submission" date="2020-08" db="EMBL/GenBank/DDBJ databases">
        <title>Complete Genome Sequence of Effusibacillus dendaii Strain skT53, Isolated from Farmland soil.</title>
        <authorList>
            <person name="Konishi T."/>
            <person name="Kawasaki H."/>
        </authorList>
    </citation>
    <scope>NUCLEOTIDE SEQUENCE [LARGE SCALE GENOMIC DNA]</scope>
    <source>
        <strain evidence="4">skT53</strain>
    </source>
</reference>
<evidence type="ECO:0000313" key="4">
    <source>
        <dbReference type="Proteomes" id="UP000593802"/>
    </source>
</evidence>
<accession>A0A7I8D8U4</accession>
<evidence type="ECO:0000256" key="2">
    <source>
        <dbReference type="HAMAP-Rule" id="MF_00048"/>
    </source>
</evidence>
<dbReference type="PANTHER" id="PTHR34039">
    <property type="entry name" value="UPF0102 PROTEIN YRAN"/>
    <property type="match status" value="1"/>
</dbReference>
<dbReference type="NCBIfam" id="NF009150">
    <property type="entry name" value="PRK12497.1-3"/>
    <property type="match status" value="1"/>
</dbReference>
<dbReference type="InterPro" id="IPR011335">
    <property type="entry name" value="Restrct_endonuc-II-like"/>
</dbReference>
<proteinExistence type="inferred from homology"/>
<organism evidence="3 4">
    <name type="scientific">Effusibacillus dendaii</name>
    <dbReference type="NCBI Taxonomy" id="2743772"/>
    <lineage>
        <taxon>Bacteria</taxon>
        <taxon>Bacillati</taxon>
        <taxon>Bacillota</taxon>
        <taxon>Bacilli</taxon>
        <taxon>Bacillales</taxon>
        <taxon>Alicyclobacillaceae</taxon>
        <taxon>Effusibacillus</taxon>
    </lineage>
</organism>
<protein>
    <recommendedName>
        <fullName evidence="2">UPF0102 protein skT53_02210</fullName>
    </recommendedName>
</protein>
<dbReference type="InterPro" id="IPR003509">
    <property type="entry name" value="UPF0102_YraN-like"/>
</dbReference>
<evidence type="ECO:0000313" key="3">
    <source>
        <dbReference type="EMBL" id="BCJ85236.1"/>
    </source>
</evidence>
<dbReference type="Proteomes" id="UP000593802">
    <property type="component" value="Chromosome"/>
</dbReference>
<dbReference type="HAMAP" id="MF_00048">
    <property type="entry name" value="UPF0102"/>
    <property type="match status" value="1"/>
</dbReference>
<dbReference type="EMBL" id="AP023366">
    <property type="protein sequence ID" value="BCJ85236.1"/>
    <property type="molecule type" value="Genomic_DNA"/>
</dbReference>
<dbReference type="CDD" id="cd20736">
    <property type="entry name" value="PoNe_Nuclease"/>
    <property type="match status" value="1"/>
</dbReference>
<dbReference type="Gene3D" id="3.40.1350.10">
    <property type="match status" value="1"/>
</dbReference>
<evidence type="ECO:0000256" key="1">
    <source>
        <dbReference type="ARBA" id="ARBA00006738"/>
    </source>
</evidence>
<dbReference type="PANTHER" id="PTHR34039:SF1">
    <property type="entry name" value="UPF0102 PROTEIN YRAN"/>
    <property type="match status" value="1"/>
</dbReference>
<dbReference type="SUPFAM" id="SSF52980">
    <property type="entry name" value="Restriction endonuclease-like"/>
    <property type="match status" value="1"/>
</dbReference>
<gene>
    <name evidence="3" type="ORF">skT53_02210</name>
</gene>
<name>A0A7I8D8U4_9BACL</name>
<dbReference type="NCBIfam" id="NF009154">
    <property type="entry name" value="PRK12497.3-3"/>
    <property type="match status" value="1"/>
</dbReference>
<comment type="similarity">
    <text evidence="1 2">Belongs to the UPF0102 family.</text>
</comment>
<dbReference type="Pfam" id="PF02021">
    <property type="entry name" value="UPF0102"/>
    <property type="match status" value="1"/>
</dbReference>
<keyword evidence="4" id="KW-1185">Reference proteome</keyword>
<sequence length="120" mass="13872">MKDQRLQTGRQGEQLAKRYLESQGWHIVATNWRCRAGEIDIVAQDGNCLVFVEVRTRTSNRFGSPSESVDWRKQKKIRQVASIFLSMNTVCVSRIRFDMISIRMVENGQTPALEHIENAF</sequence>
<dbReference type="NCBIfam" id="TIGR00252">
    <property type="entry name" value="YraN family protein"/>
    <property type="match status" value="1"/>
</dbReference>
<dbReference type="RefSeq" id="WP_200759379.1">
    <property type="nucleotide sequence ID" value="NZ_AP023366.1"/>
</dbReference>
<dbReference type="AlphaFoldDB" id="A0A7I8D8U4"/>
<dbReference type="GO" id="GO:0003676">
    <property type="term" value="F:nucleic acid binding"/>
    <property type="evidence" value="ECO:0007669"/>
    <property type="project" value="InterPro"/>
</dbReference>